<protein>
    <submittedName>
        <fullName evidence="1">Uncharacterized protein</fullName>
    </submittedName>
</protein>
<dbReference type="HOGENOM" id="CLU_1802358_0_0_0"/>
<evidence type="ECO:0000313" key="1">
    <source>
        <dbReference type="EMBL" id="EAQ77419.1"/>
    </source>
</evidence>
<accession>A4A1H0</accession>
<comment type="caution">
    <text evidence="1">The sequence shown here is derived from an EMBL/GenBank/DDBJ whole genome shotgun (WGS) entry which is preliminary data.</text>
</comment>
<dbReference type="EMBL" id="AANZ01000034">
    <property type="protein sequence ID" value="EAQ77419.1"/>
    <property type="molecule type" value="Genomic_DNA"/>
</dbReference>
<name>A4A1H0_9BACT</name>
<dbReference type="AlphaFoldDB" id="A4A1H0"/>
<sequence>MNDTIAIILGNEINIALPEITNVTRRCFSSADEAETLLFYDWLEDPQGAVCGLTIHVDAASPFAANLTSRPYVTFDPFLKLWFTNQQNGMERGLEAFGDIELLAMENNEYAVFVSTFWLKDGDREYLQQAFRPPATPVAPPRE</sequence>
<dbReference type="Proteomes" id="UP000004358">
    <property type="component" value="Unassembled WGS sequence"/>
</dbReference>
<evidence type="ECO:0000313" key="2">
    <source>
        <dbReference type="Proteomes" id="UP000004358"/>
    </source>
</evidence>
<gene>
    <name evidence="1" type="ORF">DSM3645_04620</name>
</gene>
<organism evidence="1 2">
    <name type="scientific">Blastopirellula marina DSM 3645</name>
    <dbReference type="NCBI Taxonomy" id="314230"/>
    <lineage>
        <taxon>Bacteria</taxon>
        <taxon>Pseudomonadati</taxon>
        <taxon>Planctomycetota</taxon>
        <taxon>Planctomycetia</taxon>
        <taxon>Pirellulales</taxon>
        <taxon>Pirellulaceae</taxon>
        <taxon>Blastopirellula</taxon>
    </lineage>
</organism>
<proteinExistence type="predicted"/>
<dbReference type="STRING" id="314230.DSM3645_04620"/>
<reference evidence="1 2" key="1">
    <citation type="submission" date="2006-02" db="EMBL/GenBank/DDBJ databases">
        <authorList>
            <person name="Amann R."/>
            <person name="Ferriera S."/>
            <person name="Johnson J."/>
            <person name="Kravitz S."/>
            <person name="Halpern A."/>
            <person name="Remington K."/>
            <person name="Beeson K."/>
            <person name="Tran B."/>
            <person name="Rogers Y.-H."/>
            <person name="Friedman R."/>
            <person name="Venter J.C."/>
        </authorList>
    </citation>
    <scope>NUCLEOTIDE SEQUENCE [LARGE SCALE GENOMIC DNA]</scope>
    <source>
        <strain evidence="1 2">DSM 3645</strain>
    </source>
</reference>